<reference evidence="1 2" key="1">
    <citation type="journal article" date="2012" name="J. Bacteriol.">
        <title>Genome Sequence of the Filamentous Bacterium Fibrisoma limi BUZ 3T.</title>
        <authorList>
            <person name="Filippini M."/>
            <person name="Qi W."/>
            <person name="Jaenicke S."/>
            <person name="Goesmann A."/>
            <person name="Smits T.H."/>
            <person name="Bagheri H.C."/>
        </authorList>
    </citation>
    <scope>NUCLEOTIDE SEQUENCE [LARGE SCALE GENOMIC DNA]</scope>
    <source>
        <strain evidence="2">BUZ 3T</strain>
    </source>
</reference>
<name>I2GJC8_9BACT</name>
<evidence type="ECO:0000313" key="2">
    <source>
        <dbReference type="Proteomes" id="UP000009309"/>
    </source>
</evidence>
<gene>
    <name evidence="1" type="ORF">BN8_03141</name>
</gene>
<organism evidence="1 2">
    <name type="scientific">Fibrisoma limi BUZ 3</name>
    <dbReference type="NCBI Taxonomy" id="1185876"/>
    <lineage>
        <taxon>Bacteria</taxon>
        <taxon>Pseudomonadati</taxon>
        <taxon>Bacteroidota</taxon>
        <taxon>Cytophagia</taxon>
        <taxon>Cytophagales</taxon>
        <taxon>Spirosomataceae</taxon>
        <taxon>Fibrisoma</taxon>
    </lineage>
</organism>
<proteinExistence type="predicted"/>
<dbReference type="Proteomes" id="UP000009309">
    <property type="component" value="Unassembled WGS sequence"/>
</dbReference>
<comment type="caution">
    <text evidence="1">The sequence shown here is derived from an EMBL/GenBank/DDBJ whole genome shotgun (WGS) entry which is preliminary data.</text>
</comment>
<dbReference type="AlphaFoldDB" id="I2GJC8"/>
<sequence length="44" mass="5055">MPIEKWGNLPLDVGYQTLNWIRADQLKTPTIQRLIAQVVYKAAT</sequence>
<accession>I2GJC8</accession>
<keyword evidence="2" id="KW-1185">Reference proteome</keyword>
<evidence type="ECO:0000313" key="1">
    <source>
        <dbReference type="EMBL" id="CCH54003.1"/>
    </source>
</evidence>
<protein>
    <submittedName>
        <fullName evidence="1">Uncharacterized protein</fullName>
    </submittedName>
</protein>
<dbReference type="EMBL" id="CAIT01000006">
    <property type="protein sequence ID" value="CCH54003.1"/>
    <property type="molecule type" value="Genomic_DNA"/>
</dbReference>